<gene>
    <name evidence="1" type="ORF">KDL01_42075</name>
</gene>
<evidence type="ECO:0000313" key="2">
    <source>
        <dbReference type="Proteomes" id="UP000675781"/>
    </source>
</evidence>
<dbReference type="InterPro" id="IPR017853">
    <property type="entry name" value="GH"/>
</dbReference>
<keyword evidence="2" id="KW-1185">Reference proteome</keyword>
<evidence type="ECO:0000313" key="1">
    <source>
        <dbReference type="EMBL" id="MBR7839898.1"/>
    </source>
</evidence>
<dbReference type="Gene3D" id="3.20.20.70">
    <property type="entry name" value="Aldolase class I"/>
    <property type="match status" value="1"/>
</dbReference>
<comment type="caution">
    <text evidence="1">The sequence shown here is derived from an EMBL/GenBank/DDBJ whole genome shotgun (WGS) entry which is preliminary data.</text>
</comment>
<dbReference type="PANTHER" id="PTHR35882">
    <property type="entry name" value="PELA"/>
    <property type="match status" value="1"/>
</dbReference>
<dbReference type="AlphaFoldDB" id="A0A941EZW4"/>
<feature type="non-terminal residue" evidence="1">
    <location>
        <position position="149"/>
    </location>
</feature>
<name>A0A941EZW4_9ACTN</name>
<dbReference type="Proteomes" id="UP000675781">
    <property type="component" value="Unassembled WGS sequence"/>
</dbReference>
<proteinExistence type="predicted"/>
<sequence>IKARYPEARLIFNRGFEILPQVHDLAYAVAFESLYRGWDQGSKQYKQVNDADREWLMGHVRKIRDEYRLPVIAIDYCPPTDRACARETAKRIKAQGVVPYVTDPDLSTIGVGRIEVLPRKVLILQDRDPRTTIDTSEGVRFVATPLNFL</sequence>
<dbReference type="SUPFAM" id="SSF51445">
    <property type="entry name" value="(Trans)glycosidases"/>
    <property type="match status" value="1"/>
</dbReference>
<protein>
    <submittedName>
        <fullName evidence="1">Uncharacterized protein</fullName>
    </submittedName>
</protein>
<dbReference type="EMBL" id="JAGSOG010000753">
    <property type="protein sequence ID" value="MBR7839898.1"/>
    <property type="molecule type" value="Genomic_DNA"/>
</dbReference>
<organism evidence="1 2">
    <name type="scientific">Actinospica durhamensis</name>
    <dbReference type="NCBI Taxonomy" id="1508375"/>
    <lineage>
        <taxon>Bacteria</taxon>
        <taxon>Bacillati</taxon>
        <taxon>Actinomycetota</taxon>
        <taxon>Actinomycetes</taxon>
        <taxon>Catenulisporales</taxon>
        <taxon>Actinospicaceae</taxon>
        <taxon>Actinospica</taxon>
    </lineage>
</organism>
<accession>A0A941EZW4</accession>
<dbReference type="PANTHER" id="PTHR35882:SF2">
    <property type="entry name" value="PELA"/>
    <property type="match status" value="1"/>
</dbReference>
<dbReference type="InterPro" id="IPR013785">
    <property type="entry name" value="Aldolase_TIM"/>
</dbReference>
<feature type="non-terminal residue" evidence="1">
    <location>
        <position position="1"/>
    </location>
</feature>
<reference evidence="1" key="1">
    <citation type="submission" date="2021-04" db="EMBL/GenBank/DDBJ databases">
        <title>Genome based classification of Actinospica acidithermotolerans sp. nov., an actinobacterium isolated from an Indonesian hot spring.</title>
        <authorList>
            <person name="Kusuma A.B."/>
            <person name="Putra K.E."/>
            <person name="Nafisah S."/>
            <person name="Loh J."/>
            <person name="Nouioui I."/>
            <person name="Goodfellow M."/>
        </authorList>
    </citation>
    <scope>NUCLEOTIDE SEQUENCE</scope>
    <source>
        <strain evidence="1">CSCA 57</strain>
    </source>
</reference>